<accession>A0A3M5GIG0</accession>
<gene>
    <name evidence="1" type="ORF">ALP59_00383</name>
</gene>
<dbReference type="EMBL" id="RBSW01000039">
    <property type="protein sequence ID" value="RMS86068.1"/>
    <property type="molecule type" value="Genomic_DNA"/>
</dbReference>
<sequence length="128" mass="14406">MDCRPLSTRKTLTSCPGSVDHYNLHRRSLIRAIQGRERIWYCGTDFSYGGHEGALTSDLVLAQRFGASVDQGSNASARIQFELVKDLMGVESASGKLIRQLDQRLLRIAEKMGAVERLAPRVMRHYLQ</sequence>
<protein>
    <submittedName>
        <fullName evidence="1">Amine oxidase</fullName>
    </submittedName>
</protein>
<organism evidence="1 2">
    <name type="scientific">Pseudomonas savastanoi</name>
    <name type="common">Pseudomonas syringae pv. savastanoi</name>
    <dbReference type="NCBI Taxonomy" id="29438"/>
    <lineage>
        <taxon>Bacteria</taxon>
        <taxon>Pseudomonadati</taxon>
        <taxon>Pseudomonadota</taxon>
        <taxon>Gammaproteobacteria</taxon>
        <taxon>Pseudomonadales</taxon>
        <taxon>Pseudomonadaceae</taxon>
        <taxon>Pseudomonas</taxon>
    </lineage>
</organism>
<reference evidence="1 2" key="1">
    <citation type="submission" date="2018-08" db="EMBL/GenBank/DDBJ databases">
        <title>Recombination of ecologically and evolutionarily significant loci maintains genetic cohesion in the Pseudomonas syringae species complex.</title>
        <authorList>
            <person name="Dillon M."/>
            <person name="Thakur S."/>
            <person name="Almeida R.N.D."/>
            <person name="Weir B.S."/>
            <person name="Guttman D.S."/>
        </authorList>
    </citation>
    <scope>NUCLEOTIDE SEQUENCE [LARGE SCALE GENOMIC DNA]</scope>
    <source>
        <strain evidence="1 2">ICMP 9421</strain>
    </source>
</reference>
<comment type="caution">
    <text evidence="1">The sequence shown here is derived from an EMBL/GenBank/DDBJ whole genome shotgun (WGS) entry which is preliminary data.</text>
</comment>
<proteinExistence type="predicted"/>
<dbReference type="AlphaFoldDB" id="A0A3M5GIG0"/>
<evidence type="ECO:0000313" key="2">
    <source>
        <dbReference type="Proteomes" id="UP000270499"/>
    </source>
</evidence>
<evidence type="ECO:0000313" key="1">
    <source>
        <dbReference type="EMBL" id="RMS86068.1"/>
    </source>
</evidence>
<name>A0A3M5GIG0_PSESS</name>
<dbReference type="Proteomes" id="UP000270499">
    <property type="component" value="Unassembled WGS sequence"/>
</dbReference>